<proteinExistence type="predicted"/>
<evidence type="ECO:0000313" key="11">
    <source>
        <dbReference type="Proteomes" id="UP000279968"/>
    </source>
</evidence>
<dbReference type="InterPro" id="IPR043760">
    <property type="entry name" value="PycTM_dom"/>
</dbReference>
<evidence type="ECO:0000259" key="9">
    <source>
        <dbReference type="Pfam" id="PF18967"/>
    </source>
</evidence>
<keyword evidence="5 8" id="KW-1133">Transmembrane helix</keyword>
<keyword evidence="2" id="KW-1003">Cell membrane</keyword>
<evidence type="ECO:0000256" key="3">
    <source>
        <dbReference type="ARBA" id="ARBA00022692"/>
    </source>
</evidence>
<evidence type="ECO:0000256" key="4">
    <source>
        <dbReference type="ARBA" id="ARBA00022741"/>
    </source>
</evidence>
<dbReference type="Pfam" id="PF18967">
    <property type="entry name" value="PycTM"/>
    <property type="match status" value="1"/>
</dbReference>
<name>A0A3A9ZZY4_9ACTN</name>
<evidence type="ECO:0000313" key="10">
    <source>
        <dbReference type="EMBL" id="RKN52657.1"/>
    </source>
</evidence>
<comment type="caution">
    <text evidence="10">The sequence shown here is derived from an EMBL/GenBank/DDBJ whole genome shotgun (WGS) entry which is preliminary data.</text>
</comment>
<dbReference type="AlphaFoldDB" id="A0A3A9ZZY4"/>
<keyword evidence="7 8" id="KW-0472">Membrane</keyword>
<dbReference type="Proteomes" id="UP000279968">
    <property type="component" value="Unassembled WGS sequence"/>
</dbReference>
<gene>
    <name evidence="10" type="ORF">D7193_22660</name>
</gene>
<evidence type="ECO:0000256" key="6">
    <source>
        <dbReference type="ARBA" id="ARBA00023118"/>
    </source>
</evidence>
<evidence type="ECO:0000256" key="5">
    <source>
        <dbReference type="ARBA" id="ARBA00022989"/>
    </source>
</evidence>
<feature type="transmembrane region" description="Helical" evidence="8">
    <location>
        <begin position="22"/>
        <end position="40"/>
    </location>
</feature>
<sequence>MDTALATVRLHQDSIQHADTKIARLAGLHGAMVALVVNAAPATRLSVNWTSAVDLATLCIAALFVLTVVVSAHHLSLGFRPRTFGPTPPNRFGFRARNRRGIASADYDRRSERSEAWTLVAVLAGIAFEKHQRVKATMPWTFAATLCTAAWLALAVLVK</sequence>
<feature type="domain" description="Pycsar effector protein" evidence="9">
    <location>
        <begin position="4"/>
        <end position="157"/>
    </location>
</feature>
<reference evidence="10 11" key="1">
    <citation type="journal article" date="2015" name="Int. J. Syst. Evol. Microbiol.">
        <title>Micromonospora costi sp. nov., isolated from a leaf of Costus speciosus.</title>
        <authorList>
            <person name="Thawai C."/>
        </authorList>
    </citation>
    <scope>NUCLEOTIDE SEQUENCE [LARGE SCALE GENOMIC DNA]</scope>
    <source>
        <strain evidence="10 11">CS1-12</strain>
    </source>
</reference>
<comment type="subcellular location">
    <subcellularLocation>
        <location evidence="1">Cell membrane</location>
    </subcellularLocation>
</comment>
<keyword evidence="4" id="KW-0547">Nucleotide-binding</keyword>
<evidence type="ECO:0000256" key="8">
    <source>
        <dbReference type="SAM" id="Phobius"/>
    </source>
</evidence>
<feature type="transmembrane region" description="Helical" evidence="8">
    <location>
        <begin position="52"/>
        <end position="72"/>
    </location>
</feature>
<evidence type="ECO:0000256" key="1">
    <source>
        <dbReference type="ARBA" id="ARBA00004236"/>
    </source>
</evidence>
<evidence type="ECO:0000256" key="7">
    <source>
        <dbReference type="ARBA" id="ARBA00023136"/>
    </source>
</evidence>
<evidence type="ECO:0000256" key="2">
    <source>
        <dbReference type="ARBA" id="ARBA00022475"/>
    </source>
</evidence>
<keyword evidence="6" id="KW-0051">Antiviral defense</keyword>
<accession>A0A3A9ZZY4</accession>
<keyword evidence="11" id="KW-1185">Reference proteome</keyword>
<protein>
    <recommendedName>
        <fullName evidence="9">Pycsar effector protein domain-containing protein</fullName>
    </recommendedName>
</protein>
<feature type="transmembrane region" description="Helical" evidence="8">
    <location>
        <begin position="140"/>
        <end position="158"/>
    </location>
</feature>
<organism evidence="10 11">
    <name type="scientific">Micromonospora costi</name>
    <dbReference type="NCBI Taxonomy" id="1530042"/>
    <lineage>
        <taxon>Bacteria</taxon>
        <taxon>Bacillati</taxon>
        <taxon>Actinomycetota</taxon>
        <taxon>Actinomycetes</taxon>
        <taxon>Micromonosporales</taxon>
        <taxon>Micromonosporaceae</taxon>
        <taxon>Micromonospora</taxon>
    </lineage>
</organism>
<keyword evidence="3 8" id="KW-0812">Transmembrane</keyword>
<dbReference type="EMBL" id="RBAN01000004">
    <property type="protein sequence ID" value="RKN52657.1"/>
    <property type="molecule type" value="Genomic_DNA"/>
</dbReference>